<evidence type="ECO:0000313" key="5">
    <source>
        <dbReference type="Proteomes" id="UP000694255"/>
    </source>
</evidence>
<feature type="domain" description="Rab-GAP TBC" evidence="3">
    <location>
        <begin position="303"/>
        <end position="402"/>
    </location>
</feature>
<feature type="region of interest" description="Disordered" evidence="2">
    <location>
        <begin position="550"/>
        <end position="611"/>
    </location>
</feature>
<keyword evidence="5" id="KW-1185">Reference proteome</keyword>
<protein>
    <recommendedName>
        <fullName evidence="3">Rab-GAP TBC domain-containing protein</fullName>
    </recommendedName>
</protein>
<dbReference type="OrthoDB" id="4085843at2759"/>
<name>A0A8J5UIJ7_9ASCO</name>
<feature type="region of interest" description="Disordered" evidence="2">
    <location>
        <begin position="1"/>
        <end position="63"/>
    </location>
</feature>
<dbReference type="Proteomes" id="UP000694255">
    <property type="component" value="Unassembled WGS sequence"/>
</dbReference>
<feature type="compositionally biased region" description="Polar residues" evidence="2">
    <location>
        <begin position="564"/>
        <end position="581"/>
    </location>
</feature>
<feature type="compositionally biased region" description="Polar residues" evidence="2">
    <location>
        <begin position="53"/>
        <end position="63"/>
    </location>
</feature>
<evidence type="ECO:0000256" key="2">
    <source>
        <dbReference type="SAM" id="MobiDB-lite"/>
    </source>
</evidence>
<dbReference type="RefSeq" id="XP_049263925.1">
    <property type="nucleotide sequence ID" value="XM_049406565.1"/>
</dbReference>
<organism evidence="4 5">
    <name type="scientific">[Candida] subhashii</name>
    <dbReference type="NCBI Taxonomy" id="561895"/>
    <lineage>
        <taxon>Eukaryota</taxon>
        <taxon>Fungi</taxon>
        <taxon>Dikarya</taxon>
        <taxon>Ascomycota</taxon>
        <taxon>Saccharomycotina</taxon>
        <taxon>Pichiomycetes</taxon>
        <taxon>Debaryomycetaceae</taxon>
        <taxon>Spathaspora</taxon>
    </lineage>
</organism>
<dbReference type="AlphaFoldDB" id="A0A8J5UIJ7"/>
<dbReference type="Pfam" id="PF23436">
    <property type="entry name" value="RabGap-TBC_2"/>
    <property type="match status" value="1"/>
</dbReference>
<sequence length="611" mass="69948">MSEETKETQSGGELESIDISQKEQEQEEQRTISSNTPGEINDTPPELPPKDNIPTTNGIDTNSQPITFSLTDKVSQISAIRQVEIYSSPQLNEVSDLFVNNTIGTDTIRSRIDSLKGEGGDDISEDLKYWISYIEDYSNQFLRSTNGIEELEEQILKGIPSNIRYLVYLKTLQVRFKLNPKETFSSLLARAKTANCNKDQFIENLDLDIKAKEVLMVLNYYVNELTNNNNSGQVDSIGGVGAANATIIEDGLNETDGSSNQSNKLPFNKSLIHICKYLSSISEFSQEEMFYVLLKFNKLFLNLIKDELFYKINRTLEDELKEEFNHISFQGINLNDFYKNILFNFYDDIFELEVSLKILDFVIFEGFDFILRLIVWSFISNKDKINQLEGDDLLRFIHSKEFFTELTIDFNQVLEQEPQIIKYENEFHLIHANSLCNNTNELTNLKEVNEELIIKINELKNKINNLQITHDEILQQSDQFKDELTNANEENEILLSTKSELDKKYEHLTMKENLNNTIKANKDFQQTNKELEQQVEELKKSIELKKSKLAKFIPTPSPPPVDQVANTTSTDAANETPASTEEPTKEEDVTSSNAATETTPEETQEVIEGSK</sequence>
<accession>A0A8J5UIJ7</accession>
<comment type="caution">
    <text evidence="4">The sequence shown here is derived from an EMBL/GenBank/DDBJ whole genome shotgun (WGS) entry which is preliminary data.</text>
</comment>
<dbReference type="EMBL" id="JAGSYN010000122">
    <property type="protein sequence ID" value="KAG7663693.1"/>
    <property type="molecule type" value="Genomic_DNA"/>
</dbReference>
<keyword evidence="1" id="KW-0175">Coiled coil</keyword>
<dbReference type="InterPro" id="IPR000195">
    <property type="entry name" value="Rab-GAP-TBC_dom"/>
</dbReference>
<proteinExistence type="predicted"/>
<evidence type="ECO:0000313" key="4">
    <source>
        <dbReference type="EMBL" id="KAG7663693.1"/>
    </source>
</evidence>
<evidence type="ECO:0000256" key="1">
    <source>
        <dbReference type="SAM" id="Coils"/>
    </source>
</evidence>
<evidence type="ECO:0000259" key="3">
    <source>
        <dbReference type="Pfam" id="PF23436"/>
    </source>
</evidence>
<gene>
    <name evidence="4" type="ORF">J8A68_002779</name>
</gene>
<reference evidence="4 5" key="1">
    <citation type="journal article" date="2021" name="DNA Res.">
        <title>Genome analysis of Candida subhashii reveals its hybrid nature and dual mitochondrial genome conformations.</title>
        <authorList>
            <person name="Mixao V."/>
            <person name="Hegedusova E."/>
            <person name="Saus E."/>
            <person name="Pryszcz L.P."/>
            <person name="Cillingova A."/>
            <person name="Nosek J."/>
            <person name="Gabaldon T."/>
        </authorList>
    </citation>
    <scope>NUCLEOTIDE SEQUENCE [LARGE SCALE GENOMIC DNA]</scope>
    <source>
        <strain evidence="4 5">CBS 10753</strain>
    </source>
</reference>
<feature type="compositionally biased region" description="Basic and acidic residues" evidence="2">
    <location>
        <begin position="20"/>
        <end position="30"/>
    </location>
</feature>
<dbReference type="GeneID" id="73469580"/>
<feature type="coiled-coil region" evidence="1">
    <location>
        <begin position="442"/>
        <end position="548"/>
    </location>
</feature>